<keyword evidence="6 7" id="KW-0472">Membrane</keyword>
<feature type="transmembrane region" description="Helical" evidence="7">
    <location>
        <begin position="223"/>
        <end position="243"/>
    </location>
</feature>
<evidence type="ECO:0000256" key="3">
    <source>
        <dbReference type="ARBA" id="ARBA00022449"/>
    </source>
</evidence>
<feature type="transmembrane region" description="Helical" evidence="7">
    <location>
        <begin position="521"/>
        <end position="538"/>
    </location>
</feature>
<protein>
    <recommendedName>
        <fullName evidence="8">Sodium/calcium exchanger membrane region domain-containing protein</fullName>
    </recommendedName>
</protein>
<dbReference type="PANTHER" id="PTHR10846:SF8">
    <property type="entry name" value="INNER MEMBRANE PROTEIN YRBG"/>
    <property type="match status" value="1"/>
</dbReference>
<dbReference type="Pfam" id="PF01699">
    <property type="entry name" value="Na_Ca_ex"/>
    <property type="match status" value="2"/>
</dbReference>
<feature type="transmembrane region" description="Helical" evidence="7">
    <location>
        <begin position="167"/>
        <end position="186"/>
    </location>
</feature>
<dbReference type="InterPro" id="IPR044880">
    <property type="entry name" value="NCX_ion-bd_dom_sf"/>
</dbReference>
<gene>
    <name evidence="9" type="ORF">TrCOL_g995</name>
</gene>
<evidence type="ECO:0000256" key="4">
    <source>
        <dbReference type="ARBA" id="ARBA00022692"/>
    </source>
</evidence>
<feature type="domain" description="Sodium/calcium exchanger membrane region" evidence="8">
    <location>
        <begin position="383"/>
        <end position="536"/>
    </location>
</feature>
<keyword evidence="5 7" id="KW-1133">Transmembrane helix</keyword>
<feature type="transmembrane region" description="Helical" evidence="7">
    <location>
        <begin position="447"/>
        <end position="470"/>
    </location>
</feature>
<dbReference type="OrthoDB" id="2127281at2759"/>
<accession>A0A9W7FV70</accession>
<dbReference type="GO" id="GO:0008273">
    <property type="term" value="F:calcium, potassium:sodium antiporter activity"/>
    <property type="evidence" value="ECO:0007669"/>
    <property type="project" value="TreeGrafter"/>
</dbReference>
<keyword evidence="10" id="KW-1185">Reference proteome</keyword>
<evidence type="ECO:0000313" key="10">
    <source>
        <dbReference type="Proteomes" id="UP001165065"/>
    </source>
</evidence>
<reference evidence="10" key="1">
    <citation type="journal article" date="2023" name="Commun. Biol.">
        <title>Genome analysis of Parmales, the sister group of diatoms, reveals the evolutionary specialization of diatoms from phago-mixotrophs to photoautotrophs.</title>
        <authorList>
            <person name="Ban H."/>
            <person name="Sato S."/>
            <person name="Yoshikawa S."/>
            <person name="Yamada K."/>
            <person name="Nakamura Y."/>
            <person name="Ichinomiya M."/>
            <person name="Sato N."/>
            <person name="Blanc-Mathieu R."/>
            <person name="Endo H."/>
            <person name="Kuwata A."/>
            <person name="Ogata H."/>
        </authorList>
    </citation>
    <scope>NUCLEOTIDE SEQUENCE [LARGE SCALE GENOMIC DNA]</scope>
</reference>
<evidence type="ECO:0000256" key="6">
    <source>
        <dbReference type="ARBA" id="ARBA00023136"/>
    </source>
</evidence>
<feature type="transmembrane region" description="Helical" evidence="7">
    <location>
        <begin position="198"/>
        <end position="216"/>
    </location>
</feature>
<comment type="similarity">
    <text evidence="2">Belongs to the Ca(2+):cation antiporter (CaCA) (TC 2.A.19) family. SLC24A subfamily.</text>
</comment>
<feature type="transmembrane region" description="Helical" evidence="7">
    <location>
        <begin position="411"/>
        <end position="435"/>
    </location>
</feature>
<feature type="transmembrane region" description="Helical" evidence="7">
    <location>
        <begin position="383"/>
        <end position="405"/>
    </location>
</feature>
<evidence type="ECO:0000256" key="2">
    <source>
        <dbReference type="ARBA" id="ARBA00005364"/>
    </source>
</evidence>
<dbReference type="InterPro" id="IPR004837">
    <property type="entry name" value="NaCa_Exmemb"/>
</dbReference>
<evidence type="ECO:0000256" key="7">
    <source>
        <dbReference type="SAM" id="Phobius"/>
    </source>
</evidence>
<evidence type="ECO:0000256" key="5">
    <source>
        <dbReference type="ARBA" id="ARBA00022989"/>
    </source>
</evidence>
<keyword evidence="3" id="KW-0813">Transport</keyword>
<feature type="domain" description="Sodium/calcium exchanger membrane region" evidence="8">
    <location>
        <begin position="97"/>
        <end position="240"/>
    </location>
</feature>
<sequence length="550" mass="60858">MQRRNQLPLATTPDNGRSRPLRYTGIMISACFAVNVCFKAYLKNKDFSGLAVSGSDMGDGQLFRRLEESHNNTCEVNKIADPLGQYFDKTYDSLIYLLGMFYMFYGLGYVCEEYFVVAIEKIIAEYSIPPDVAGATLMAAGSSSPELFAEVVGCFISEDNSAGTGTVIGSAIFNQLVIIGGALLLSPGGEVEFDVAPLIRDIAFYVLSIVWLFVGFRDSKIVAWEAWGFMLTYFLYVLVNAYWSKIVRLSFIQKLEGESIAGGDLSLYIEGLSEDNGKGSLTEELMVDNYINDLDATPTDRRISKDKRAKSRTRSRYDSSGTYHWDDEELSVAMSDGIRGSFNPANEHLESTAFGKAISWLTYPLVFLLSCFLVDCRKYPNRYWISFISSIIILGLLVFFIIQWVEKAGCLIGFGSALMGLTVGAGGTSAPDALVSFHVARNGVGDMAVSNALGSNVFDILLCLGLPWVIKTTAMGEVVPVSTDDFKATFMIMVGVLLIFTTNLIISYCRHGRIVLSNRLGYMYLFLYLCFVIFSVLYCETDIFGTQDKD</sequence>
<keyword evidence="4 7" id="KW-0812">Transmembrane</keyword>
<dbReference type="EMBL" id="BRYA01000498">
    <property type="protein sequence ID" value="GMI19649.1"/>
    <property type="molecule type" value="Genomic_DNA"/>
</dbReference>
<organism evidence="9 10">
    <name type="scientific">Triparma columacea</name>
    <dbReference type="NCBI Taxonomy" id="722753"/>
    <lineage>
        <taxon>Eukaryota</taxon>
        <taxon>Sar</taxon>
        <taxon>Stramenopiles</taxon>
        <taxon>Ochrophyta</taxon>
        <taxon>Bolidophyceae</taxon>
        <taxon>Parmales</taxon>
        <taxon>Triparmaceae</taxon>
        <taxon>Triparma</taxon>
    </lineage>
</organism>
<evidence type="ECO:0000256" key="1">
    <source>
        <dbReference type="ARBA" id="ARBA00004141"/>
    </source>
</evidence>
<comment type="caution">
    <text evidence="9">The sequence shown here is derived from an EMBL/GenBank/DDBJ whole genome shotgun (WGS) entry which is preliminary data.</text>
</comment>
<dbReference type="GO" id="GO:0006874">
    <property type="term" value="P:intracellular calcium ion homeostasis"/>
    <property type="evidence" value="ECO:0007669"/>
    <property type="project" value="TreeGrafter"/>
</dbReference>
<feature type="transmembrane region" description="Helical" evidence="7">
    <location>
        <begin position="490"/>
        <end position="509"/>
    </location>
</feature>
<proteinExistence type="inferred from homology"/>
<name>A0A9W7FV70_9STRA</name>
<feature type="transmembrane region" description="Helical" evidence="7">
    <location>
        <begin position="357"/>
        <end position="376"/>
    </location>
</feature>
<dbReference type="PANTHER" id="PTHR10846">
    <property type="entry name" value="SODIUM/POTASSIUM/CALCIUM EXCHANGER"/>
    <property type="match status" value="1"/>
</dbReference>
<evidence type="ECO:0000259" key="8">
    <source>
        <dbReference type="Pfam" id="PF01699"/>
    </source>
</evidence>
<dbReference type="Gene3D" id="1.20.1420.30">
    <property type="entry name" value="NCX, central ion-binding region"/>
    <property type="match status" value="2"/>
</dbReference>
<dbReference type="GO" id="GO:0005262">
    <property type="term" value="F:calcium channel activity"/>
    <property type="evidence" value="ECO:0007669"/>
    <property type="project" value="TreeGrafter"/>
</dbReference>
<evidence type="ECO:0000313" key="9">
    <source>
        <dbReference type="EMBL" id="GMI19649.1"/>
    </source>
</evidence>
<dbReference type="AlphaFoldDB" id="A0A9W7FV70"/>
<feature type="transmembrane region" description="Helical" evidence="7">
    <location>
        <begin position="93"/>
        <end position="111"/>
    </location>
</feature>
<feature type="transmembrane region" description="Helical" evidence="7">
    <location>
        <begin position="21"/>
        <end position="42"/>
    </location>
</feature>
<comment type="subcellular location">
    <subcellularLocation>
        <location evidence="1">Membrane</location>
        <topology evidence="1">Multi-pass membrane protein</topology>
    </subcellularLocation>
</comment>
<dbReference type="InterPro" id="IPR004481">
    <property type="entry name" value="K/Na/Ca-exchanger"/>
</dbReference>
<dbReference type="Proteomes" id="UP001165065">
    <property type="component" value="Unassembled WGS sequence"/>
</dbReference>
<keyword evidence="3" id="KW-0050">Antiport</keyword>
<dbReference type="GO" id="GO:0005886">
    <property type="term" value="C:plasma membrane"/>
    <property type="evidence" value="ECO:0007669"/>
    <property type="project" value="TreeGrafter"/>
</dbReference>